<evidence type="ECO:0000256" key="1">
    <source>
        <dbReference type="SAM" id="MobiDB-lite"/>
    </source>
</evidence>
<dbReference type="InterPro" id="IPR012902">
    <property type="entry name" value="N_methyl_site"/>
</dbReference>
<accession>A0ABV4XH86</accession>
<gene>
    <name evidence="3" type="ORF">ACE1CC_34145</name>
</gene>
<keyword evidence="4" id="KW-1185">Reference proteome</keyword>
<dbReference type="RefSeq" id="WP_413274880.1">
    <property type="nucleotide sequence ID" value="NZ_JBHFNQ010000254.1"/>
</dbReference>
<proteinExistence type="predicted"/>
<dbReference type="Proteomes" id="UP001576774">
    <property type="component" value="Unassembled WGS sequence"/>
</dbReference>
<dbReference type="EMBL" id="JBHFNQ010000254">
    <property type="protein sequence ID" value="MFB2881916.1"/>
    <property type="molecule type" value="Genomic_DNA"/>
</dbReference>
<evidence type="ECO:0000256" key="2">
    <source>
        <dbReference type="SAM" id="Phobius"/>
    </source>
</evidence>
<feature type="region of interest" description="Disordered" evidence="1">
    <location>
        <begin position="107"/>
        <end position="130"/>
    </location>
</feature>
<dbReference type="NCBIfam" id="TIGR02532">
    <property type="entry name" value="IV_pilin_GFxxxE"/>
    <property type="match status" value="1"/>
</dbReference>
<evidence type="ECO:0000313" key="4">
    <source>
        <dbReference type="Proteomes" id="UP001576774"/>
    </source>
</evidence>
<keyword evidence="2" id="KW-1133">Transmembrane helix</keyword>
<dbReference type="Pfam" id="PF07963">
    <property type="entry name" value="N_methyl"/>
    <property type="match status" value="1"/>
</dbReference>
<keyword evidence="2" id="KW-0812">Transmembrane</keyword>
<sequence>MLLGKTNPVFGPPSLRGAQGYFKSKLELAILANLPTKNTPSRGFSLLECLVGIVIIAIVVTAFTPPIFLTVASRIQNRRAEQALQLAQGEIDKVRRTVERGVYNDTTEFLPPQGGAPNNNVQQEPAPSSEVTIPTDSRQQFPNAASQALAVDVNGDRQPDFLVQTYRTSGVRDTNSRLMAFGMGVRVYAYTARQNFGRLETRAAALSMTTGLGQQQRRPLAVMYTNVVRSDTGISLQCYREFLGSGRFPCN</sequence>
<reference evidence="3 4" key="1">
    <citation type="submission" date="2024-09" db="EMBL/GenBank/DDBJ databases">
        <title>Floridaenema gen nov. (Aerosakkonemataceae, Aerosakkonematales ord. nov., Cyanobacteria) from benthic tropical and subtropical fresh waters, with the description of four new species.</title>
        <authorList>
            <person name="Moretto J.A."/>
            <person name="Berthold D.E."/>
            <person name="Lefler F.W."/>
            <person name="Huang I.-S."/>
            <person name="Laughinghouse H. IV."/>
        </authorList>
    </citation>
    <scope>NUCLEOTIDE SEQUENCE [LARGE SCALE GENOMIC DNA]</scope>
    <source>
        <strain evidence="3 4">BLCC-F46</strain>
    </source>
</reference>
<keyword evidence="2" id="KW-0472">Membrane</keyword>
<name>A0ABV4XH86_9CYAN</name>
<feature type="compositionally biased region" description="Polar residues" evidence="1">
    <location>
        <begin position="116"/>
        <end position="130"/>
    </location>
</feature>
<organism evidence="3 4">
    <name type="scientific">Floridaenema aerugineum BLCC-F46</name>
    <dbReference type="NCBI Taxonomy" id="3153654"/>
    <lineage>
        <taxon>Bacteria</taxon>
        <taxon>Bacillati</taxon>
        <taxon>Cyanobacteriota</taxon>
        <taxon>Cyanophyceae</taxon>
        <taxon>Oscillatoriophycideae</taxon>
        <taxon>Aerosakkonematales</taxon>
        <taxon>Aerosakkonemataceae</taxon>
        <taxon>Floridanema</taxon>
        <taxon>Floridanema aerugineum</taxon>
    </lineage>
</organism>
<evidence type="ECO:0000313" key="3">
    <source>
        <dbReference type="EMBL" id="MFB2881916.1"/>
    </source>
</evidence>
<protein>
    <submittedName>
        <fullName evidence="3">Prepilin-type N-terminal cleavage/methylation domain-containing protein</fullName>
    </submittedName>
</protein>
<feature type="transmembrane region" description="Helical" evidence="2">
    <location>
        <begin position="44"/>
        <end position="69"/>
    </location>
</feature>
<comment type="caution">
    <text evidence="3">The sequence shown here is derived from an EMBL/GenBank/DDBJ whole genome shotgun (WGS) entry which is preliminary data.</text>
</comment>